<keyword evidence="1" id="KW-0614">Plasmid</keyword>
<gene>
    <name evidence="1" type="ordered locus">bpr_IV183</name>
</gene>
<dbReference type="KEGG" id="bpb:bpr_IV183"/>
<evidence type="ECO:0000313" key="1">
    <source>
        <dbReference type="EMBL" id="ADL36547.1"/>
    </source>
</evidence>
<protein>
    <submittedName>
        <fullName evidence="1">Uncharacterized protein</fullName>
    </submittedName>
</protein>
<sequence length="82" mass="9199">MNLNPVATKTIAAFSINLSDWYYEGQIVDIKDRSAGYLQNALIQSINEDERTFIVTANDRSYTLSMLKIEDISSTGSCRFAV</sequence>
<name>E0S565_BUTPB</name>
<accession>E0S565</accession>
<evidence type="ECO:0000313" key="2">
    <source>
        <dbReference type="Proteomes" id="UP000001299"/>
    </source>
</evidence>
<dbReference type="Proteomes" id="UP000001299">
    <property type="component" value="Plasmid pCY186"/>
</dbReference>
<organism evidence="1 2">
    <name type="scientific">Butyrivibrio proteoclasticus (strain ATCC 51982 / DSM 14932 / B316)</name>
    <name type="common">Clostridium proteoclasticum</name>
    <dbReference type="NCBI Taxonomy" id="515622"/>
    <lineage>
        <taxon>Bacteria</taxon>
        <taxon>Bacillati</taxon>
        <taxon>Bacillota</taxon>
        <taxon>Clostridia</taxon>
        <taxon>Lachnospirales</taxon>
        <taxon>Lachnospiraceae</taxon>
        <taxon>Butyrivibrio</taxon>
    </lineage>
</organism>
<dbReference type="AlphaFoldDB" id="E0S565"/>
<dbReference type="RefSeq" id="WP_013283195.1">
    <property type="nucleotide sequence ID" value="NC_014390.1"/>
</dbReference>
<geneLocation type="plasmid" evidence="1 2">
    <name>pCY186</name>
</geneLocation>
<keyword evidence="2" id="KW-1185">Reference proteome</keyword>
<proteinExistence type="predicted"/>
<dbReference type="EMBL" id="CP001813">
    <property type="protein sequence ID" value="ADL36547.1"/>
    <property type="molecule type" value="Genomic_DNA"/>
</dbReference>
<dbReference type="HOGENOM" id="CLU_2551899_0_0_9"/>
<reference evidence="1 2" key="1">
    <citation type="journal article" date="2010" name="PLoS ONE">
        <title>The glycobiome of the rumen bacterium Butyrivibrio proteoclasticus B316(T) highlights adaptation to a polysaccharide-rich environment.</title>
        <authorList>
            <person name="Kelly W.J."/>
            <person name="Leahy S.C."/>
            <person name="Altermann E."/>
            <person name="Yeoman C.J."/>
            <person name="Dunne J.C."/>
            <person name="Kong Z."/>
            <person name="Pacheco D.M."/>
            <person name="Li D."/>
            <person name="Noel S.J."/>
            <person name="Moon C.D."/>
            <person name="Cookson A.L."/>
            <person name="Attwood G.T."/>
        </authorList>
    </citation>
    <scope>NUCLEOTIDE SEQUENCE [LARGE SCALE GENOMIC DNA]</scope>
    <source>
        <strain evidence="2">ATCC 51982 / DSM 14932 / B316</strain>
        <plasmid evidence="2">Plasmid pCY186</plasmid>
    </source>
</reference>